<dbReference type="Proteomes" id="UP000887580">
    <property type="component" value="Unplaced"/>
</dbReference>
<accession>A0AC35FKP7</accession>
<organism evidence="1 2">
    <name type="scientific">Panagrolaimus sp. PS1159</name>
    <dbReference type="NCBI Taxonomy" id="55785"/>
    <lineage>
        <taxon>Eukaryota</taxon>
        <taxon>Metazoa</taxon>
        <taxon>Ecdysozoa</taxon>
        <taxon>Nematoda</taxon>
        <taxon>Chromadorea</taxon>
        <taxon>Rhabditida</taxon>
        <taxon>Tylenchina</taxon>
        <taxon>Panagrolaimomorpha</taxon>
        <taxon>Panagrolaimoidea</taxon>
        <taxon>Panagrolaimidae</taxon>
        <taxon>Panagrolaimus</taxon>
    </lineage>
</organism>
<protein>
    <submittedName>
        <fullName evidence="2">Metalloendopeptidase</fullName>
    </submittedName>
</protein>
<sequence>MLHFLSILLITVVFDGTNAEISEGNALTDEDFLNADKLTKNDIYKTSIPIEAVNGYKSDIRGPANDRKRFRRNGVSRPTKLWPHARIPYAISPHYTTHERALLARAVKQYHDKTCVRFVPRAAGEGDYLFIGKVDGCFSEVGRTSGVQVLSLDNGCMEYPTIIHEMMHVVGFYHEHGALDQFGKVDLSKTSYYGQPYDYKSILHYDSLAFSKNGFPTMLPKKAGLASTIGNAKDFSDVDLAKINRMYKCERQIPDSLRTIASSPKARVAPIYAPPLWKSVNRPHLEGHAFYDEKEKTQKVCEDRITIWDLIFNILVSFLYMPEPLLANVGGALIVTSPLKFLGFEYARWISLVTIGALVGSCAAVSACFVFRFFCLQSLNTFNIFLSIRVLGPLCTVYGLIIVITLIFANAAIIDTNIAIEKFASIRPNILDEAFIAFDIEINPSLITAVFWAGGGVAGMTTINIGCSFLIVRQLNSLKTVLSSHTYKMHKQLMFALILQTVCPMAALIIPFSVMTVCPMAALIIPFSVMVFSSVLKIHIPFGSNWFIYVSTLNAILNPLFTLYFCKAYWNQIMKCGRPLAERVSVNPISTVVSNANNPRSSTHTILPASPINNYASNPLPLPLSIQNITLKN</sequence>
<name>A0AC35FKP7_9BILA</name>
<evidence type="ECO:0000313" key="1">
    <source>
        <dbReference type="Proteomes" id="UP000887580"/>
    </source>
</evidence>
<dbReference type="WBParaSite" id="PS1159_v2.g17909.t1">
    <property type="protein sequence ID" value="PS1159_v2.g17909.t1"/>
    <property type="gene ID" value="PS1159_v2.g17909"/>
</dbReference>
<reference evidence="2" key="1">
    <citation type="submission" date="2022-11" db="UniProtKB">
        <authorList>
            <consortium name="WormBaseParasite"/>
        </authorList>
    </citation>
    <scope>IDENTIFICATION</scope>
</reference>
<evidence type="ECO:0000313" key="2">
    <source>
        <dbReference type="WBParaSite" id="PS1159_v2.g17909.t1"/>
    </source>
</evidence>
<proteinExistence type="predicted"/>